<evidence type="ECO:0000313" key="9">
    <source>
        <dbReference type="Proteomes" id="UP000009047"/>
    </source>
</evidence>
<dbReference type="Pfam" id="PF04011">
    <property type="entry name" value="LemA"/>
    <property type="match status" value="1"/>
</dbReference>
<dbReference type="SUPFAM" id="SSF140478">
    <property type="entry name" value="LemA-like"/>
    <property type="match status" value="1"/>
</dbReference>
<organism evidence="8 9">
    <name type="scientific">Desulfarculus baarsii (strain ATCC 33931 / DSM 2075 / LMG 7858 / VKM B-1802 / 2st14)</name>
    <dbReference type="NCBI Taxonomy" id="644282"/>
    <lineage>
        <taxon>Bacteria</taxon>
        <taxon>Pseudomonadati</taxon>
        <taxon>Thermodesulfobacteriota</taxon>
        <taxon>Desulfarculia</taxon>
        <taxon>Desulfarculales</taxon>
        <taxon>Desulfarculaceae</taxon>
        <taxon>Desulfarculus</taxon>
    </lineage>
</organism>
<evidence type="ECO:0000256" key="3">
    <source>
        <dbReference type="ARBA" id="ARBA00022692"/>
    </source>
</evidence>
<dbReference type="KEGG" id="dbr:Deba_0160"/>
<keyword evidence="6" id="KW-0175">Coiled coil</keyword>
<protein>
    <submittedName>
        <fullName evidence="8">LemA family protein</fullName>
    </submittedName>
</protein>
<proteinExistence type="inferred from homology"/>
<evidence type="ECO:0000256" key="1">
    <source>
        <dbReference type="ARBA" id="ARBA00004167"/>
    </source>
</evidence>
<accession>E1QDM0</accession>
<comment type="similarity">
    <text evidence="2">Belongs to the LemA family.</text>
</comment>
<keyword evidence="9" id="KW-1185">Reference proteome</keyword>
<evidence type="ECO:0000256" key="7">
    <source>
        <dbReference type="SAM" id="Phobius"/>
    </source>
</evidence>
<name>E1QDM0_DESB2</name>
<keyword evidence="4 7" id="KW-1133">Transmembrane helix</keyword>
<dbReference type="InterPro" id="IPR007156">
    <property type="entry name" value="MamQ_LemA"/>
</dbReference>
<dbReference type="EMBL" id="CP002085">
    <property type="protein sequence ID" value="ADK83539.1"/>
    <property type="molecule type" value="Genomic_DNA"/>
</dbReference>
<dbReference type="AlphaFoldDB" id="E1QDM0"/>
<dbReference type="RefSeq" id="WP_013256995.1">
    <property type="nucleotide sequence ID" value="NC_014365.1"/>
</dbReference>
<keyword evidence="3 7" id="KW-0812">Transmembrane</keyword>
<dbReference type="Proteomes" id="UP000009047">
    <property type="component" value="Chromosome"/>
</dbReference>
<evidence type="ECO:0000256" key="2">
    <source>
        <dbReference type="ARBA" id="ARBA00008854"/>
    </source>
</evidence>
<sequence>MSKGAKIAIGVGLVALLGFLWLFVSPYNTLKAQRENVREAQANVETDLQRRYDLIPNLVETVKGYAAHEKETLQGVIEARRQFTQAGDIGGKLAADQAMQSALGRLMVVVERYPELKANQNFRDLQAQLEGTENRITVARTRYNAAVKEYNLAVETLPTMILARLMGFERIEPFQAAAQAQQAPQVKF</sequence>
<dbReference type="PANTHER" id="PTHR34478">
    <property type="entry name" value="PROTEIN LEMA"/>
    <property type="match status" value="1"/>
</dbReference>
<evidence type="ECO:0000313" key="8">
    <source>
        <dbReference type="EMBL" id="ADK83539.1"/>
    </source>
</evidence>
<dbReference type="PANTHER" id="PTHR34478:SF2">
    <property type="entry name" value="MEMBRANE PROTEIN"/>
    <property type="match status" value="1"/>
</dbReference>
<dbReference type="eggNOG" id="COG1704">
    <property type="taxonomic scope" value="Bacteria"/>
</dbReference>
<evidence type="ECO:0000256" key="5">
    <source>
        <dbReference type="ARBA" id="ARBA00023136"/>
    </source>
</evidence>
<gene>
    <name evidence="8" type="ordered locus">Deba_0160</name>
</gene>
<dbReference type="STRING" id="644282.Deba_0160"/>
<feature type="coiled-coil region" evidence="6">
    <location>
        <begin position="115"/>
        <end position="142"/>
    </location>
</feature>
<dbReference type="InterPro" id="IPR023353">
    <property type="entry name" value="LemA-like_dom_sf"/>
</dbReference>
<comment type="subcellular location">
    <subcellularLocation>
        <location evidence="1">Membrane</location>
        <topology evidence="1">Single-pass membrane protein</topology>
    </subcellularLocation>
</comment>
<evidence type="ECO:0000256" key="6">
    <source>
        <dbReference type="SAM" id="Coils"/>
    </source>
</evidence>
<dbReference type="HOGENOM" id="CLU_056714_0_1_7"/>
<reference evidence="8 9" key="1">
    <citation type="journal article" date="2010" name="Stand. Genomic Sci.">
        <title>Complete genome sequence of Desulfarculus baarsii type strain (2st14).</title>
        <authorList>
            <person name="Sun H."/>
            <person name="Spring S."/>
            <person name="Lapidus A."/>
            <person name="Davenport K."/>
            <person name="Del Rio T.G."/>
            <person name="Tice H."/>
            <person name="Nolan M."/>
            <person name="Copeland A."/>
            <person name="Cheng J.F."/>
            <person name="Lucas S."/>
            <person name="Tapia R."/>
            <person name="Goodwin L."/>
            <person name="Pitluck S."/>
            <person name="Ivanova N."/>
            <person name="Pagani I."/>
            <person name="Mavromatis K."/>
            <person name="Ovchinnikova G."/>
            <person name="Pati A."/>
            <person name="Chen A."/>
            <person name="Palaniappan K."/>
            <person name="Hauser L."/>
            <person name="Chang Y.J."/>
            <person name="Jeffries C.D."/>
            <person name="Detter J.C."/>
            <person name="Han C."/>
            <person name="Rohde M."/>
            <person name="Brambilla E."/>
            <person name="Goker M."/>
            <person name="Woyke T."/>
            <person name="Bristow J."/>
            <person name="Eisen J.A."/>
            <person name="Markowitz V."/>
            <person name="Hugenholtz P."/>
            <person name="Kyrpides N.C."/>
            <person name="Klenk H.P."/>
            <person name="Land M."/>
        </authorList>
    </citation>
    <scope>NUCLEOTIDE SEQUENCE [LARGE SCALE GENOMIC DNA]</scope>
    <source>
        <strain evidence="9">ATCC 33931 / DSM 2075 / LMG 7858 / VKM B-1802 / 2st14</strain>
    </source>
</reference>
<feature type="transmembrane region" description="Helical" evidence="7">
    <location>
        <begin position="7"/>
        <end position="24"/>
    </location>
</feature>
<dbReference type="Gene3D" id="1.20.1440.20">
    <property type="entry name" value="LemA-like domain"/>
    <property type="match status" value="1"/>
</dbReference>
<evidence type="ECO:0000256" key="4">
    <source>
        <dbReference type="ARBA" id="ARBA00022989"/>
    </source>
</evidence>
<dbReference type="GO" id="GO:0016020">
    <property type="term" value="C:membrane"/>
    <property type="evidence" value="ECO:0007669"/>
    <property type="project" value="UniProtKB-SubCell"/>
</dbReference>
<keyword evidence="5 7" id="KW-0472">Membrane</keyword>